<evidence type="ECO:0000313" key="9">
    <source>
        <dbReference type="Proteomes" id="UP000198662"/>
    </source>
</evidence>
<evidence type="ECO:0000256" key="1">
    <source>
        <dbReference type="ARBA" id="ARBA00005820"/>
    </source>
</evidence>
<dbReference type="SMART" id="SM00862">
    <property type="entry name" value="Trans_reg_C"/>
    <property type="match status" value="1"/>
</dbReference>
<keyword evidence="2" id="KW-0805">Transcription regulation</keyword>
<evidence type="ECO:0000256" key="4">
    <source>
        <dbReference type="ARBA" id="ARBA00023163"/>
    </source>
</evidence>
<name>A0A1G9I2Y9_9ACTN</name>
<keyword evidence="4" id="KW-0804">Transcription</keyword>
<sequence length="927" mass="101053">MRFRVLGPLRADADGRPLRLGGPRQRAVLAALLTSPNRTLSRTRLIELVWDEPPPSAEANLRSFVWKLRTLLAEPGDEVPRILHEQGFRLRVEPGELDLWDFDRHAEQARRARGEGRAADAAAAYGRALELVRGEPFQDIEAGARFDWIRAALRERLDQVAEQHIDLGMDLGAHAGLVAELRDRLAQRPLREHFAAQLMLALARSGRRGEALAVYRETRAVLIETLGAEPDRELQEVHRQVLDGRVAAVPAAPVRTVPPAAPVDLLPFDLRVFSGREAELKQLEALADPGSAARIAVVSGSAGMGKTAVAVHWAHRAAAGFPDGRLYADLRGFGPGESAADPGEVLRSFIEALGDAPAAVPAGTEQRAARFRRLLADKRVLLLLDNARDPAQVRPLLPGAADCAVVVTSRNRLTGLIASTGAMVVPLEAMPQPQARAVLAGRLGAERLADRDAVQRLLDVCRGLPLALSVVAATAASRPGDGLDVLADELDAAATPLDGLAAADPETDPRTLLDWSYRQLSPETARLLPLLALHPGPDWTAPAAASLAGTGLRPTRAALAELVEANLLLWTPQHRYGFHDLVRAFALELADREPEERDAARLRMLDHYLHTAFAADRLLDPTRSPIRLSPVPAGVEPERIADGDAAMRWFSAEDAVLAALVDRSAALGHDAHCWQLVWTLLDYLNRRGRTHGLVLVSERALKAATRIGDTEAQTRALRDLGQTSARLDRFTDAREYLERALALSERVDDERGQALAHHLLGRLWRRQRRLPEALDATRRALALFESTGDRVGRARSLQAIGYHHLVVGEHAAALPYSEQARALFRELGDPASEAAVRDDIASVHHHLGDFPRAVAEFEGAFAQFHELGFRRGEAEVLVHLGETHVAAGSPEAARRVWEAALVIFDDLDHPGAQELRTRLSALDGSED</sequence>
<dbReference type="Pfam" id="PF00486">
    <property type="entry name" value="Trans_reg_C"/>
    <property type="match status" value="1"/>
</dbReference>
<comment type="similarity">
    <text evidence="1">Belongs to the AfsR/DnrI/RedD regulatory family.</text>
</comment>
<dbReference type="GO" id="GO:0000160">
    <property type="term" value="P:phosphorelay signal transduction system"/>
    <property type="evidence" value="ECO:0007669"/>
    <property type="project" value="InterPro"/>
</dbReference>
<dbReference type="InterPro" id="IPR011990">
    <property type="entry name" value="TPR-like_helical_dom_sf"/>
</dbReference>
<dbReference type="PRINTS" id="PR00364">
    <property type="entry name" value="DISEASERSIST"/>
</dbReference>
<dbReference type="Proteomes" id="UP000198662">
    <property type="component" value="Unassembled WGS sequence"/>
</dbReference>
<evidence type="ECO:0000256" key="5">
    <source>
        <dbReference type="PROSITE-ProRule" id="PRU00339"/>
    </source>
</evidence>
<dbReference type="Pfam" id="PF03704">
    <property type="entry name" value="BTAD"/>
    <property type="match status" value="1"/>
</dbReference>
<dbReference type="Gene3D" id="3.40.50.300">
    <property type="entry name" value="P-loop containing nucleotide triphosphate hydrolases"/>
    <property type="match status" value="1"/>
</dbReference>
<feature type="domain" description="OmpR/PhoB-type" evidence="7">
    <location>
        <begin position="1"/>
        <end position="92"/>
    </location>
</feature>
<dbReference type="SUPFAM" id="SSF52540">
    <property type="entry name" value="P-loop containing nucleoside triphosphate hydrolases"/>
    <property type="match status" value="1"/>
</dbReference>
<dbReference type="PROSITE" id="PS50005">
    <property type="entry name" value="TPR"/>
    <property type="match status" value="1"/>
</dbReference>
<dbReference type="SMART" id="SM01043">
    <property type="entry name" value="BTAD"/>
    <property type="match status" value="1"/>
</dbReference>
<evidence type="ECO:0000256" key="3">
    <source>
        <dbReference type="ARBA" id="ARBA00023125"/>
    </source>
</evidence>
<keyword evidence="9" id="KW-1185">Reference proteome</keyword>
<dbReference type="InterPro" id="IPR001867">
    <property type="entry name" value="OmpR/PhoB-type_DNA-bd"/>
</dbReference>
<accession>A0A1G9I2Y9</accession>
<evidence type="ECO:0000313" key="8">
    <source>
        <dbReference type="EMBL" id="SDL19274.1"/>
    </source>
</evidence>
<dbReference type="InterPro" id="IPR016032">
    <property type="entry name" value="Sig_transdc_resp-reg_C-effctor"/>
</dbReference>
<dbReference type="OrthoDB" id="4507225at2"/>
<dbReference type="CDD" id="cd15831">
    <property type="entry name" value="BTAD"/>
    <property type="match status" value="1"/>
</dbReference>
<dbReference type="InterPro" id="IPR019734">
    <property type="entry name" value="TPR_rpt"/>
</dbReference>
<dbReference type="GO" id="GO:0003677">
    <property type="term" value="F:DNA binding"/>
    <property type="evidence" value="ECO:0007669"/>
    <property type="project" value="UniProtKB-UniRule"/>
</dbReference>
<feature type="DNA-binding region" description="OmpR/PhoB-type" evidence="6">
    <location>
        <begin position="1"/>
        <end position="92"/>
    </location>
</feature>
<dbReference type="AlphaFoldDB" id="A0A1G9I2Y9"/>
<dbReference type="SMART" id="SM00028">
    <property type="entry name" value="TPR"/>
    <property type="match status" value="4"/>
</dbReference>
<dbReference type="PROSITE" id="PS51755">
    <property type="entry name" value="OMPR_PHOB"/>
    <property type="match status" value="1"/>
</dbReference>
<dbReference type="InterPro" id="IPR005158">
    <property type="entry name" value="BTAD"/>
</dbReference>
<evidence type="ECO:0000256" key="2">
    <source>
        <dbReference type="ARBA" id="ARBA00023015"/>
    </source>
</evidence>
<proteinExistence type="inferred from homology"/>
<dbReference type="STRING" id="380244.SAMN05216298_2986"/>
<dbReference type="RefSeq" id="WP_091050342.1">
    <property type="nucleotide sequence ID" value="NZ_FNGF01000004.1"/>
</dbReference>
<dbReference type="Pfam" id="PF13374">
    <property type="entry name" value="TPR_10"/>
    <property type="match status" value="1"/>
</dbReference>
<keyword evidence="3 6" id="KW-0238">DNA-binding</keyword>
<dbReference type="PANTHER" id="PTHR35807">
    <property type="entry name" value="TRANSCRIPTIONAL REGULATOR REDD-RELATED"/>
    <property type="match status" value="1"/>
</dbReference>
<dbReference type="GO" id="GO:0006355">
    <property type="term" value="P:regulation of DNA-templated transcription"/>
    <property type="evidence" value="ECO:0007669"/>
    <property type="project" value="InterPro"/>
</dbReference>
<dbReference type="SUPFAM" id="SSF46894">
    <property type="entry name" value="C-terminal effector domain of the bipartite response regulators"/>
    <property type="match status" value="1"/>
</dbReference>
<dbReference type="Gene3D" id="1.25.40.10">
    <property type="entry name" value="Tetratricopeptide repeat domain"/>
    <property type="match status" value="3"/>
</dbReference>
<keyword evidence="5" id="KW-0802">TPR repeat</keyword>
<evidence type="ECO:0000256" key="6">
    <source>
        <dbReference type="PROSITE-ProRule" id="PRU01091"/>
    </source>
</evidence>
<dbReference type="PANTHER" id="PTHR35807:SF1">
    <property type="entry name" value="TRANSCRIPTIONAL REGULATOR REDD"/>
    <property type="match status" value="1"/>
</dbReference>
<dbReference type="InterPro" id="IPR027417">
    <property type="entry name" value="P-loop_NTPase"/>
</dbReference>
<feature type="repeat" description="TPR" evidence="5">
    <location>
        <begin position="714"/>
        <end position="747"/>
    </location>
</feature>
<evidence type="ECO:0000259" key="7">
    <source>
        <dbReference type="PROSITE" id="PS51755"/>
    </source>
</evidence>
<reference evidence="9" key="1">
    <citation type="submission" date="2016-10" db="EMBL/GenBank/DDBJ databases">
        <authorList>
            <person name="Varghese N."/>
            <person name="Submissions S."/>
        </authorList>
    </citation>
    <scope>NUCLEOTIDE SEQUENCE [LARGE SCALE GENOMIC DNA]</scope>
    <source>
        <strain evidence="9">CGMCC 4.3147</strain>
    </source>
</reference>
<dbReference type="InterPro" id="IPR036388">
    <property type="entry name" value="WH-like_DNA-bd_sf"/>
</dbReference>
<gene>
    <name evidence="8" type="ORF">SAMN05216298_2986</name>
</gene>
<dbReference type="SUPFAM" id="SSF48452">
    <property type="entry name" value="TPR-like"/>
    <property type="match status" value="2"/>
</dbReference>
<protein>
    <submittedName>
        <fullName evidence="8">DNA-binding transcriptional activator of the SARP family</fullName>
    </submittedName>
</protein>
<dbReference type="EMBL" id="FNGF01000004">
    <property type="protein sequence ID" value="SDL19274.1"/>
    <property type="molecule type" value="Genomic_DNA"/>
</dbReference>
<dbReference type="Gene3D" id="1.10.10.10">
    <property type="entry name" value="Winged helix-like DNA-binding domain superfamily/Winged helix DNA-binding domain"/>
    <property type="match status" value="1"/>
</dbReference>
<organism evidence="8 9">
    <name type="scientific">Glycomyces sambucus</name>
    <dbReference type="NCBI Taxonomy" id="380244"/>
    <lineage>
        <taxon>Bacteria</taxon>
        <taxon>Bacillati</taxon>
        <taxon>Actinomycetota</taxon>
        <taxon>Actinomycetes</taxon>
        <taxon>Glycomycetales</taxon>
        <taxon>Glycomycetaceae</taxon>
        <taxon>Glycomyces</taxon>
    </lineage>
</organism>
<dbReference type="InterPro" id="IPR051677">
    <property type="entry name" value="AfsR-DnrI-RedD_regulator"/>
</dbReference>